<feature type="domain" description="PGG" evidence="10">
    <location>
        <begin position="291"/>
        <end position="401"/>
    </location>
</feature>
<keyword evidence="6 9" id="KW-0472">Membrane</keyword>
<feature type="repeat" description="ANK" evidence="7">
    <location>
        <begin position="568"/>
        <end position="590"/>
    </location>
</feature>
<protein>
    <recommendedName>
        <fullName evidence="10">PGG domain-containing protein</fullName>
    </recommendedName>
</protein>
<feature type="transmembrane region" description="Helical" evidence="9">
    <location>
        <begin position="838"/>
        <end position="860"/>
    </location>
</feature>
<evidence type="ECO:0000256" key="6">
    <source>
        <dbReference type="ARBA" id="ARBA00023136"/>
    </source>
</evidence>
<accession>A0A9Q0G8P4</accession>
<keyword evidence="2 9" id="KW-0812">Transmembrane</keyword>
<dbReference type="Proteomes" id="UP001141552">
    <property type="component" value="Unassembled WGS sequence"/>
</dbReference>
<evidence type="ECO:0000256" key="2">
    <source>
        <dbReference type="ARBA" id="ARBA00022692"/>
    </source>
</evidence>
<comment type="subcellular location">
    <subcellularLocation>
        <location evidence="1">Membrane</location>
        <topology evidence="1">Multi-pass membrane protein</topology>
    </subcellularLocation>
</comment>
<sequence>MNKVTDSWKTWCGRRESQLRMLYQAAIDGNVTCLLRLLEEDKLILDRYVTETPLHISSMLGHVDFTREILTRKPQLAKELDLHGSTPLHLAAANGHLEVVKMLLLVNADICIVQDRDGRNPLHVAVIKGHLEILKELVQAKPEAIQLRGSRGEYILHLCVKHLQLDALEFLMDSINEYGFVNVQDDDGFTILHQAIAQRDVEIDIDALNSKGFTALDSASPEAGGRTAGDIEIQDYLLGAGATSRKDTLAPVPESETYEAKNLSSPATDPTTTLSSRAKKNSNKHNRRNKRWLNKTRNALMLVASIISTMAFQAGINPPGGVWQVDSETHEAGQSVLATKHPRAYRSFVVYNTISFLASLYVILLLISGLPFKRRFFVWILTVIMWAAIISTGLNYLVCLYSLSKSSELVVSVGVVIYGVIGILLVGHSVRLILRVTKSSKFKKQKQSSSSGARKEWCDEWRETQLRTLYQAAVDGNITCLLRLLEEDKLVLDRYMASCFAETPLHISALLGHVDFTREILTRKPQLAKELDLHKSTPLHLAAANGHLEVVKLLLLVNADICLAQDRDGRNPLHVAVIKGHLEILKELVQAKPEAIQLRGRRGETILHFCVKHFQFDALKFLINLINQDGFVNAKDDDGLTILHLAVAQGETEMINFLITETMIGINSLNSKGFTALDIALAEDVRTARSIEIQDYLLEVGAITAKYTLPTLQEPETFEAKNFSSPEKDGIITFRSNVKTCCKHHGRKKKGVKNKRNALMVVASLIATMAFQAGINPPCGVWQDDSDTHEAGRSVLATKHPQVYTTFVAYNTTSFLASLCVILLLISGLPFKSRFSVWILTVIMWIAVASTGLTYTVPLYSLSKSSDSATPIAGVIYGVLSILLVGHSVRLIRKKSETYKKQKKSSSS</sequence>
<dbReference type="GO" id="GO:0005886">
    <property type="term" value="C:plasma membrane"/>
    <property type="evidence" value="ECO:0007669"/>
    <property type="project" value="TreeGrafter"/>
</dbReference>
<feature type="compositionally biased region" description="Polar residues" evidence="8">
    <location>
        <begin position="262"/>
        <end position="274"/>
    </location>
</feature>
<feature type="region of interest" description="Disordered" evidence="8">
    <location>
        <begin position="247"/>
        <end position="289"/>
    </location>
</feature>
<feature type="compositionally biased region" description="Basic residues" evidence="8">
    <location>
        <begin position="277"/>
        <end position="289"/>
    </location>
</feature>
<dbReference type="SMART" id="SM00248">
    <property type="entry name" value="ANK"/>
    <property type="match status" value="11"/>
</dbReference>
<evidence type="ECO:0000259" key="10">
    <source>
        <dbReference type="Pfam" id="PF13962"/>
    </source>
</evidence>
<gene>
    <name evidence="11" type="ORF">Tsubulata_003827</name>
</gene>
<dbReference type="PROSITE" id="PS50297">
    <property type="entry name" value="ANK_REP_REGION"/>
    <property type="match status" value="5"/>
</dbReference>
<feature type="repeat" description="ANK" evidence="7">
    <location>
        <begin position="83"/>
        <end position="115"/>
    </location>
</feature>
<reference evidence="11" key="1">
    <citation type="submission" date="2022-02" db="EMBL/GenBank/DDBJ databases">
        <authorList>
            <person name="Henning P.M."/>
            <person name="McCubbin A.G."/>
            <person name="Shore J.S."/>
        </authorList>
    </citation>
    <scope>NUCLEOTIDE SEQUENCE</scope>
    <source>
        <strain evidence="11">F60SS</strain>
        <tissue evidence="11">Leaves</tissue>
    </source>
</reference>
<evidence type="ECO:0000256" key="1">
    <source>
        <dbReference type="ARBA" id="ARBA00004141"/>
    </source>
</evidence>
<feature type="transmembrane region" description="Helical" evidence="9">
    <location>
        <begin position="298"/>
        <end position="316"/>
    </location>
</feature>
<keyword evidence="12" id="KW-1185">Reference proteome</keyword>
<proteinExistence type="predicted"/>
<dbReference type="OrthoDB" id="1585477at2759"/>
<keyword evidence="5 7" id="KW-0040">ANK repeat</keyword>
<feature type="domain" description="PGG" evidence="10">
    <location>
        <begin position="750"/>
        <end position="860"/>
    </location>
</feature>
<feature type="transmembrane region" description="Helical" evidence="9">
    <location>
        <begin position="807"/>
        <end position="826"/>
    </location>
</feature>
<evidence type="ECO:0000256" key="7">
    <source>
        <dbReference type="PROSITE-ProRule" id="PRU00023"/>
    </source>
</evidence>
<evidence type="ECO:0000256" key="4">
    <source>
        <dbReference type="ARBA" id="ARBA00022989"/>
    </source>
</evidence>
<dbReference type="PRINTS" id="PR01415">
    <property type="entry name" value="ANKYRIN"/>
</dbReference>
<name>A0A9Q0G8P4_9ROSI</name>
<keyword evidence="3" id="KW-0677">Repeat</keyword>
<dbReference type="InterPro" id="IPR036770">
    <property type="entry name" value="Ankyrin_rpt-contain_sf"/>
</dbReference>
<dbReference type="SUPFAM" id="SSF48403">
    <property type="entry name" value="Ankyrin repeat"/>
    <property type="match status" value="2"/>
</dbReference>
<dbReference type="FunFam" id="1.25.40.20:FF:000600">
    <property type="entry name" value="Uncharacterized protein"/>
    <property type="match status" value="1"/>
</dbReference>
<feature type="transmembrane region" description="Helical" evidence="9">
    <location>
        <begin position="757"/>
        <end position="775"/>
    </location>
</feature>
<organism evidence="11 12">
    <name type="scientific">Turnera subulata</name>
    <dbReference type="NCBI Taxonomy" id="218843"/>
    <lineage>
        <taxon>Eukaryota</taxon>
        <taxon>Viridiplantae</taxon>
        <taxon>Streptophyta</taxon>
        <taxon>Embryophyta</taxon>
        <taxon>Tracheophyta</taxon>
        <taxon>Spermatophyta</taxon>
        <taxon>Magnoliopsida</taxon>
        <taxon>eudicotyledons</taxon>
        <taxon>Gunneridae</taxon>
        <taxon>Pentapetalae</taxon>
        <taxon>rosids</taxon>
        <taxon>fabids</taxon>
        <taxon>Malpighiales</taxon>
        <taxon>Passifloraceae</taxon>
        <taxon>Turnera</taxon>
    </lineage>
</organism>
<feature type="non-terminal residue" evidence="11">
    <location>
        <position position="1"/>
    </location>
</feature>
<dbReference type="Pfam" id="PF12796">
    <property type="entry name" value="Ank_2"/>
    <property type="match status" value="4"/>
</dbReference>
<dbReference type="Gene3D" id="1.25.40.20">
    <property type="entry name" value="Ankyrin repeat-containing domain"/>
    <property type="match status" value="3"/>
</dbReference>
<dbReference type="EMBL" id="JAKUCV010001738">
    <property type="protein sequence ID" value="KAJ4845228.1"/>
    <property type="molecule type" value="Genomic_DNA"/>
</dbReference>
<feature type="transmembrane region" description="Helical" evidence="9">
    <location>
        <begin position="348"/>
        <end position="367"/>
    </location>
</feature>
<dbReference type="InterPro" id="IPR026961">
    <property type="entry name" value="PGG_dom"/>
</dbReference>
<keyword evidence="4 9" id="KW-1133">Transmembrane helix</keyword>
<feature type="transmembrane region" description="Helical" evidence="9">
    <location>
        <begin position="872"/>
        <end position="892"/>
    </location>
</feature>
<reference evidence="11" key="2">
    <citation type="journal article" date="2023" name="Plants (Basel)">
        <title>Annotation of the Turnera subulata (Passifloraceae) Draft Genome Reveals the S-Locus Evolved after the Divergence of Turneroideae from Passifloroideae in a Stepwise Manner.</title>
        <authorList>
            <person name="Henning P.M."/>
            <person name="Roalson E.H."/>
            <person name="Mir W."/>
            <person name="McCubbin A.G."/>
            <person name="Shore J.S."/>
        </authorList>
    </citation>
    <scope>NUCLEOTIDE SEQUENCE</scope>
    <source>
        <strain evidence="11">F60SS</strain>
    </source>
</reference>
<dbReference type="InterPro" id="IPR002110">
    <property type="entry name" value="Ankyrin_rpt"/>
</dbReference>
<dbReference type="PANTHER" id="PTHR24186:SF37">
    <property type="entry name" value="PGG DOMAIN-CONTAINING PROTEIN"/>
    <property type="match status" value="1"/>
</dbReference>
<evidence type="ECO:0000313" key="12">
    <source>
        <dbReference type="Proteomes" id="UP001141552"/>
    </source>
</evidence>
<evidence type="ECO:0000256" key="5">
    <source>
        <dbReference type="ARBA" id="ARBA00023043"/>
    </source>
</evidence>
<evidence type="ECO:0000313" key="11">
    <source>
        <dbReference type="EMBL" id="KAJ4845228.1"/>
    </source>
</evidence>
<dbReference type="PROSITE" id="PS50088">
    <property type="entry name" value="ANK_REPEAT"/>
    <property type="match status" value="5"/>
</dbReference>
<comment type="caution">
    <text evidence="11">The sequence shown here is derived from an EMBL/GenBank/DDBJ whole genome shotgun (WGS) entry which is preliminary data.</text>
</comment>
<dbReference type="PANTHER" id="PTHR24186">
    <property type="entry name" value="PROTEIN PHOSPHATASE 1 REGULATORY SUBUNIT"/>
    <property type="match status" value="1"/>
</dbReference>
<feature type="transmembrane region" description="Helical" evidence="9">
    <location>
        <begin position="376"/>
        <end position="403"/>
    </location>
</feature>
<dbReference type="Pfam" id="PF13637">
    <property type="entry name" value="Ank_4"/>
    <property type="match status" value="1"/>
</dbReference>
<evidence type="ECO:0000256" key="8">
    <source>
        <dbReference type="SAM" id="MobiDB-lite"/>
    </source>
</evidence>
<feature type="repeat" description="ANK" evidence="7">
    <location>
        <begin position="534"/>
        <end position="566"/>
    </location>
</feature>
<feature type="repeat" description="ANK" evidence="7">
    <location>
        <begin position="638"/>
        <end position="659"/>
    </location>
</feature>
<feature type="transmembrane region" description="Helical" evidence="9">
    <location>
        <begin position="409"/>
        <end position="434"/>
    </location>
</feature>
<dbReference type="Pfam" id="PF13962">
    <property type="entry name" value="PGG"/>
    <property type="match status" value="2"/>
</dbReference>
<feature type="repeat" description="ANK" evidence="7">
    <location>
        <begin position="117"/>
        <end position="139"/>
    </location>
</feature>
<evidence type="ECO:0000256" key="3">
    <source>
        <dbReference type="ARBA" id="ARBA00022737"/>
    </source>
</evidence>
<dbReference type="AlphaFoldDB" id="A0A9Q0G8P4"/>
<evidence type="ECO:0000256" key="9">
    <source>
        <dbReference type="SAM" id="Phobius"/>
    </source>
</evidence>